<comment type="caution">
    <text evidence="7">The sequence shown here is derived from an EMBL/GenBank/DDBJ whole genome shotgun (WGS) entry which is preliminary data.</text>
</comment>
<dbReference type="NCBIfam" id="TIGR01835">
    <property type="entry name" value="HMG-CoA-S_prok"/>
    <property type="match status" value="1"/>
</dbReference>
<evidence type="ECO:0000256" key="1">
    <source>
        <dbReference type="ARBA" id="ARBA00007061"/>
    </source>
</evidence>
<evidence type="ECO:0000256" key="3">
    <source>
        <dbReference type="PIRSR" id="PIRSR611554-1"/>
    </source>
</evidence>
<evidence type="ECO:0000313" key="7">
    <source>
        <dbReference type="EMBL" id="MBB5757327.1"/>
    </source>
</evidence>
<dbReference type="Gene3D" id="3.40.47.10">
    <property type="match status" value="1"/>
</dbReference>
<feature type="active site" description="Acyl-thioester intermediate" evidence="3">
    <location>
        <position position="115"/>
    </location>
</feature>
<proteinExistence type="inferred from homology"/>
<dbReference type="EMBL" id="JACHOP010000006">
    <property type="protein sequence ID" value="MBB5757327.1"/>
    <property type="molecule type" value="Genomic_DNA"/>
</dbReference>
<protein>
    <submittedName>
        <fullName evidence="7">Hydroxymethylglutaryl-CoA synthase</fullName>
        <ecNumber evidence="7">2.3.3.10</ecNumber>
    </submittedName>
</protein>
<feature type="active site" description="Proton donor/acceptor" evidence="3">
    <location>
        <position position="83"/>
    </location>
</feature>
<dbReference type="Proteomes" id="UP000583454">
    <property type="component" value="Unassembled WGS sequence"/>
</dbReference>
<evidence type="ECO:0000313" key="8">
    <source>
        <dbReference type="Proteomes" id="UP000583454"/>
    </source>
</evidence>
<gene>
    <name evidence="7" type="ORF">HNR00_002038</name>
</gene>
<keyword evidence="7" id="KW-0012">Acyltransferase</keyword>
<dbReference type="EC" id="2.3.3.10" evidence="7"/>
<dbReference type="SUPFAM" id="SSF53901">
    <property type="entry name" value="Thiolase-like"/>
    <property type="match status" value="2"/>
</dbReference>
<dbReference type="AlphaFoldDB" id="A0A840ZK54"/>
<evidence type="ECO:0000259" key="6">
    <source>
        <dbReference type="Pfam" id="PF08540"/>
    </source>
</evidence>
<dbReference type="CDD" id="cd00827">
    <property type="entry name" value="init_cond_enzymes"/>
    <property type="match status" value="1"/>
</dbReference>
<feature type="active site" description="Proton donor/acceptor" evidence="3">
    <location>
        <position position="237"/>
    </location>
</feature>
<organism evidence="7 8">
    <name type="scientific">Methylorubrum rhodinum</name>
    <dbReference type="NCBI Taxonomy" id="29428"/>
    <lineage>
        <taxon>Bacteria</taxon>
        <taxon>Pseudomonadati</taxon>
        <taxon>Pseudomonadota</taxon>
        <taxon>Alphaproteobacteria</taxon>
        <taxon>Hyphomicrobiales</taxon>
        <taxon>Methylobacteriaceae</taxon>
        <taxon>Methylorubrum</taxon>
    </lineage>
</organism>
<keyword evidence="8" id="KW-1185">Reference proteome</keyword>
<feature type="binding site" evidence="4">
    <location>
        <position position="246"/>
    </location>
    <ligand>
        <name>(3S)-3-hydroxy-3-methylglutaryl-CoA</name>
        <dbReference type="ChEBI" id="CHEBI:43074"/>
    </ligand>
</feature>
<feature type="domain" description="Hydroxymethylglutaryl-coenzyme A synthase C-terminal" evidence="6">
    <location>
        <begin position="182"/>
        <end position="251"/>
    </location>
</feature>
<dbReference type="InterPro" id="IPR016039">
    <property type="entry name" value="Thiolase-like"/>
</dbReference>
<dbReference type="Pfam" id="PF01154">
    <property type="entry name" value="HMG_CoA_synt_N"/>
    <property type="match status" value="1"/>
</dbReference>
<keyword evidence="2 7" id="KW-0808">Transferase</keyword>
<feature type="binding site" evidence="4">
    <location>
        <position position="279"/>
    </location>
    <ligand>
        <name>(3S)-3-hydroxy-3-methylglutaryl-CoA</name>
        <dbReference type="ChEBI" id="CHEBI:43074"/>
    </ligand>
</feature>
<accession>A0A840ZK54</accession>
<evidence type="ECO:0000256" key="2">
    <source>
        <dbReference type="ARBA" id="ARBA00022679"/>
    </source>
</evidence>
<dbReference type="InterPro" id="IPR011554">
    <property type="entry name" value="HMG_CoA_synthase_prok"/>
</dbReference>
<dbReference type="GO" id="GO:0006084">
    <property type="term" value="P:acetyl-CoA metabolic process"/>
    <property type="evidence" value="ECO:0007669"/>
    <property type="project" value="InterPro"/>
</dbReference>
<dbReference type="InterPro" id="IPR013746">
    <property type="entry name" value="HMG_CoA_synt_C_dom"/>
</dbReference>
<feature type="domain" description="Hydroxymethylglutaryl-coenzyme A synthase N-terminal" evidence="5">
    <location>
        <begin position="6"/>
        <end position="168"/>
    </location>
</feature>
<feature type="domain" description="Hydroxymethylglutaryl-coenzyme A synthase C-terminal" evidence="6">
    <location>
        <begin position="271"/>
        <end position="351"/>
    </location>
</feature>
<dbReference type="InterPro" id="IPR013528">
    <property type="entry name" value="HMG_CoA_synth_N"/>
</dbReference>
<feature type="binding site" evidence="4">
    <location>
        <position position="33"/>
    </location>
    <ligand>
        <name>(3S)-3-hydroxy-3-methylglutaryl-CoA</name>
        <dbReference type="ChEBI" id="CHEBI:43074"/>
    </ligand>
</feature>
<evidence type="ECO:0000259" key="5">
    <source>
        <dbReference type="Pfam" id="PF01154"/>
    </source>
</evidence>
<dbReference type="PANTHER" id="PTHR43323:SF2">
    <property type="entry name" value="HYDROXYMETHYLGLUTARYL-COA SYNTHASE"/>
    <property type="match status" value="1"/>
</dbReference>
<dbReference type="GO" id="GO:0004421">
    <property type="term" value="F:hydroxymethylglutaryl-CoA synthase activity"/>
    <property type="evidence" value="ECO:0007669"/>
    <property type="project" value="UniProtKB-EC"/>
</dbReference>
<feature type="binding site" evidence="4">
    <location>
        <position position="147"/>
    </location>
    <ligand>
        <name>(3S)-3-hydroxy-3-methylglutaryl-CoA</name>
        <dbReference type="ChEBI" id="CHEBI:43074"/>
    </ligand>
</feature>
<sequence>MTLINAVGIDDIAIYSPGHYYDLADLAAAHGIDPAKYTKGIGQERMAVPSPDEDIVTMAANAVAPLLSDGVRDAVSTVIFATESGIDQSKSAGLFVHGVLGLRPNCRVVEFKQACYGATAGIQFACDLVRQRPAEKVLIIASDIARYERGSEGECTQGAGAVAMVVSANPRLIEIHPQSGLFSLDVMDFWRPNHRSAALVDGKLSIDVYLRSLTEAWADFRRKGGLPLDAVDKLCFHQPFTKMAKKAFGALAEAAGPEAAHLGEASYADSQVYGRLIGNTYSASLYIGLCSLLDNCAENLGGRTIGLFSYGSGSVGEFFTATVRPSYRRYLRADAHRTMLDARQRLDDATYAAWFYEVPKQVEDRALPQEAAGRFRLAAVEEQRRVYEEAIPEAQLVPLQAVA</sequence>
<reference evidence="7 8" key="1">
    <citation type="submission" date="2020-08" db="EMBL/GenBank/DDBJ databases">
        <title>Genomic Encyclopedia of Type Strains, Phase IV (KMG-IV): sequencing the most valuable type-strain genomes for metagenomic binning, comparative biology and taxonomic classification.</title>
        <authorList>
            <person name="Goeker M."/>
        </authorList>
    </citation>
    <scope>NUCLEOTIDE SEQUENCE [LARGE SCALE GENOMIC DNA]</scope>
    <source>
        <strain evidence="7 8">DSM 2163</strain>
    </source>
</reference>
<dbReference type="Pfam" id="PF08540">
    <property type="entry name" value="HMG_CoA_synt_C"/>
    <property type="match status" value="2"/>
</dbReference>
<name>A0A840ZK54_9HYPH</name>
<evidence type="ECO:0000256" key="4">
    <source>
        <dbReference type="PIRSR" id="PIRSR611554-2"/>
    </source>
</evidence>
<comment type="similarity">
    <text evidence="1">Belongs to the thiolase-like superfamily. HMG-CoA synthase family.</text>
</comment>
<dbReference type="RefSeq" id="WP_210306389.1">
    <property type="nucleotide sequence ID" value="NZ_JACHOP010000006.1"/>
</dbReference>
<dbReference type="PANTHER" id="PTHR43323">
    <property type="entry name" value="3-HYDROXY-3-METHYLGLUTARYL COENZYME A SYNTHASE"/>
    <property type="match status" value="1"/>
</dbReference>